<feature type="compositionally biased region" description="Gly residues" evidence="3">
    <location>
        <begin position="885"/>
        <end position="902"/>
    </location>
</feature>
<accession>A0A2H3K468</accession>
<dbReference type="OMA" id="YMYWPPP"/>
<feature type="region of interest" description="Disordered" evidence="3">
    <location>
        <begin position="78"/>
        <end position="406"/>
    </location>
</feature>
<feature type="region of interest" description="Disordered" evidence="3">
    <location>
        <begin position="1"/>
        <end position="62"/>
    </location>
</feature>
<feature type="domain" description="HTH La-type RNA-binding" evidence="4">
    <location>
        <begin position="981"/>
        <end position="1070"/>
    </location>
</feature>
<evidence type="ECO:0000259" key="4">
    <source>
        <dbReference type="PROSITE" id="PS50961"/>
    </source>
</evidence>
<feature type="compositionally biased region" description="Low complexity" evidence="3">
    <location>
        <begin position="82"/>
        <end position="95"/>
    </location>
</feature>
<dbReference type="GO" id="GO:0003723">
    <property type="term" value="F:RNA binding"/>
    <property type="evidence" value="ECO:0007669"/>
    <property type="project" value="UniProtKB-UniRule"/>
</dbReference>
<feature type="compositionally biased region" description="Acidic residues" evidence="3">
    <location>
        <begin position="1080"/>
        <end position="1095"/>
    </location>
</feature>
<feature type="compositionally biased region" description="Basic and acidic residues" evidence="3">
    <location>
        <begin position="577"/>
        <end position="591"/>
    </location>
</feature>
<evidence type="ECO:0000256" key="3">
    <source>
        <dbReference type="SAM" id="MobiDB-lite"/>
    </source>
</evidence>
<feature type="compositionally biased region" description="Basic residues" evidence="3">
    <location>
        <begin position="288"/>
        <end position="306"/>
    </location>
</feature>
<feature type="region of interest" description="Disordered" evidence="3">
    <location>
        <begin position="641"/>
        <end position="680"/>
    </location>
</feature>
<dbReference type="AlphaFoldDB" id="A0A2H3K468"/>
<feature type="region of interest" description="Disordered" evidence="3">
    <location>
        <begin position="1070"/>
        <end position="1095"/>
    </location>
</feature>
<dbReference type="GO" id="GO:0005829">
    <property type="term" value="C:cytosol"/>
    <property type="evidence" value="ECO:0007669"/>
    <property type="project" value="TreeGrafter"/>
</dbReference>
<dbReference type="GO" id="GO:0045727">
    <property type="term" value="P:positive regulation of translation"/>
    <property type="evidence" value="ECO:0007669"/>
    <property type="project" value="TreeGrafter"/>
</dbReference>
<feature type="compositionally biased region" description="Low complexity" evidence="3">
    <location>
        <begin position="274"/>
        <end position="286"/>
    </location>
</feature>
<protein>
    <recommendedName>
        <fullName evidence="4">HTH La-type RNA-binding domain-containing protein</fullName>
    </recommendedName>
</protein>
<feature type="compositionally biased region" description="Low complexity" evidence="3">
    <location>
        <begin position="147"/>
        <end position="158"/>
    </location>
</feature>
<organism evidence="5 6">
    <name type="scientific">Wolfiporia cocos (strain MD-104)</name>
    <name type="common">Brown rot fungus</name>
    <dbReference type="NCBI Taxonomy" id="742152"/>
    <lineage>
        <taxon>Eukaryota</taxon>
        <taxon>Fungi</taxon>
        <taxon>Dikarya</taxon>
        <taxon>Basidiomycota</taxon>
        <taxon>Agaricomycotina</taxon>
        <taxon>Agaricomycetes</taxon>
        <taxon>Polyporales</taxon>
        <taxon>Phaeolaceae</taxon>
        <taxon>Wolfiporia</taxon>
    </lineage>
</organism>
<evidence type="ECO:0000256" key="1">
    <source>
        <dbReference type="ARBA" id="ARBA00022884"/>
    </source>
</evidence>
<dbReference type="InterPro" id="IPR045180">
    <property type="entry name" value="La_dom_prot"/>
</dbReference>
<feature type="region of interest" description="Disordered" evidence="3">
    <location>
        <begin position="569"/>
        <end position="598"/>
    </location>
</feature>
<feature type="compositionally biased region" description="Low complexity" evidence="3">
    <location>
        <begin position="38"/>
        <end position="59"/>
    </location>
</feature>
<dbReference type="PROSITE" id="PS50961">
    <property type="entry name" value="HTH_LA"/>
    <property type="match status" value="1"/>
</dbReference>
<dbReference type="InterPro" id="IPR036388">
    <property type="entry name" value="WH-like_DNA-bd_sf"/>
</dbReference>
<dbReference type="SUPFAM" id="SSF46785">
    <property type="entry name" value="Winged helix' DNA-binding domain"/>
    <property type="match status" value="1"/>
</dbReference>
<feature type="compositionally biased region" description="Polar residues" evidence="3">
    <location>
        <begin position="111"/>
        <end position="122"/>
    </location>
</feature>
<dbReference type="Gene3D" id="1.10.10.10">
    <property type="entry name" value="Winged helix-like DNA-binding domain superfamily/Winged helix DNA-binding domain"/>
    <property type="match status" value="1"/>
</dbReference>
<feature type="compositionally biased region" description="Basic and acidic residues" evidence="3">
    <location>
        <begin position="235"/>
        <end position="252"/>
    </location>
</feature>
<feature type="compositionally biased region" description="Basic and acidic residues" evidence="3">
    <location>
        <begin position="854"/>
        <end position="867"/>
    </location>
</feature>
<reference evidence="5 6" key="1">
    <citation type="journal article" date="2012" name="Science">
        <title>The Paleozoic origin of enzymatic lignin decomposition reconstructed from 31 fungal genomes.</title>
        <authorList>
            <person name="Floudas D."/>
            <person name="Binder M."/>
            <person name="Riley R."/>
            <person name="Barry K."/>
            <person name="Blanchette R.A."/>
            <person name="Henrissat B."/>
            <person name="Martinez A.T."/>
            <person name="Otillar R."/>
            <person name="Spatafora J.W."/>
            <person name="Yadav J.S."/>
            <person name="Aerts A."/>
            <person name="Benoit I."/>
            <person name="Boyd A."/>
            <person name="Carlson A."/>
            <person name="Copeland A."/>
            <person name="Coutinho P.M."/>
            <person name="de Vries R.P."/>
            <person name="Ferreira P."/>
            <person name="Findley K."/>
            <person name="Foster B."/>
            <person name="Gaskell J."/>
            <person name="Glotzer D."/>
            <person name="Gorecki P."/>
            <person name="Heitman J."/>
            <person name="Hesse C."/>
            <person name="Hori C."/>
            <person name="Igarashi K."/>
            <person name="Jurgens J.A."/>
            <person name="Kallen N."/>
            <person name="Kersten P."/>
            <person name="Kohler A."/>
            <person name="Kuees U."/>
            <person name="Kumar T.K.A."/>
            <person name="Kuo A."/>
            <person name="LaButti K."/>
            <person name="Larrondo L.F."/>
            <person name="Lindquist E."/>
            <person name="Ling A."/>
            <person name="Lombard V."/>
            <person name="Lucas S."/>
            <person name="Lundell T."/>
            <person name="Martin R."/>
            <person name="McLaughlin D.J."/>
            <person name="Morgenstern I."/>
            <person name="Morin E."/>
            <person name="Murat C."/>
            <person name="Nagy L.G."/>
            <person name="Nolan M."/>
            <person name="Ohm R.A."/>
            <person name="Patyshakuliyeva A."/>
            <person name="Rokas A."/>
            <person name="Ruiz-Duenas F.J."/>
            <person name="Sabat G."/>
            <person name="Salamov A."/>
            <person name="Samejima M."/>
            <person name="Schmutz J."/>
            <person name="Slot J.C."/>
            <person name="St John F."/>
            <person name="Stenlid J."/>
            <person name="Sun H."/>
            <person name="Sun S."/>
            <person name="Syed K."/>
            <person name="Tsang A."/>
            <person name="Wiebenga A."/>
            <person name="Young D."/>
            <person name="Pisabarro A."/>
            <person name="Eastwood D.C."/>
            <person name="Martin F."/>
            <person name="Cullen D."/>
            <person name="Grigoriev I.V."/>
            <person name="Hibbett D.S."/>
        </authorList>
    </citation>
    <scope>NUCLEOTIDE SEQUENCE [LARGE SCALE GENOMIC DNA]</scope>
    <source>
        <strain evidence="5 6">MD-104</strain>
    </source>
</reference>
<keyword evidence="6" id="KW-1185">Reference proteome</keyword>
<dbReference type="OrthoDB" id="340227at2759"/>
<dbReference type="STRING" id="742152.A0A2H3K468"/>
<dbReference type="PANTHER" id="PTHR22792:SF132">
    <property type="entry name" value="LA-RELATED PROTEIN 1"/>
    <property type="match status" value="1"/>
</dbReference>
<feature type="compositionally biased region" description="Polar residues" evidence="3">
    <location>
        <begin position="184"/>
        <end position="200"/>
    </location>
</feature>
<dbReference type="InterPro" id="IPR036390">
    <property type="entry name" value="WH_DNA-bd_sf"/>
</dbReference>
<proteinExistence type="predicted"/>
<feature type="compositionally biased region" description="Low complexity" evidence="3">
    <location>
        <begin position="201"/>
        <end position="210"/>
    </location>
</feature>
<evidence type="ECO:0000313" key="5">
    <source>
        <dbReference type="EMBL" id="PCH44968.1"/>
    </source>
</evidence>
<feature type="compositionally biased region" description="Pro residues" evidence="3">
    <location>
        <begin position="815"/>
        <end position="824"/>
    </location>
</feature>
<feature type="compositionally biased region" description="Low complexity" evidence="3">
    <location>
        <begin position="344"/>
        <end position="366"/>
    </location>
</feature>
<keyword evidence="1 2" id="KW-0694">RNA-binding</keyword>
<dbReference type="SMART" id="SM00715">
    <property type="entry name" value="LA"/>
    <property type="match status" value="1"/>
</dbReference>
<dbReference type="EMBL" id="KB468168">
    <property type="protein sequence ID" value="PCH44968.1"/>
    <property type="molecule type" value="Genomic_DNA"/>
</dbReference>
<sequence length="1113" mass="117442">MVSPQPSVSPSNPPLSYADRAKKAQNSGKKISPALQRTPSQTSPTAAASASSSALNSTADRPTAVAAAYEAQSLLPVSGEVASATPTASSAQSASGLPLPPNGKDDGDANPSGTDVAASSEQEAPAMSKRASVPATNVWNVRIEQFAQARARSSGSAQTTPPSNGLAHANETTPRASDPVGSLNAASSGSTAQNGRSQATLSVPSAALSAPDDDDVFVVRPRPIPMDDQSWPEVGKAHATEGERGHEREGSREGSQGPSQTRKSEKTKWVPIPAAELQAAADAQQQPRSHHARNRSQHQSHPHLRHPPSGTSSTPSASASGSQVQSRTHSAVGMHQSLSNSHAGSVSQSQVQSRSGSAHSSPPGHHNLGGRRLPDESTRTFNAVSRSISVRSSRTGSPQTFVAPLPSGEPYPGAAVAAGSGGAGTGYKALPPSLARRSSGNNADQVHAPEPHANGAPPYFVAPPHVAAPAPRAYTSGSSAHNPYAVVPPMYPQPYAGTPPAPYPPMYSYHYPYPPYVYWPHAPMSHSPAAPEGAPPPAMLTRRPQQGEGDMAAGYRDTGFVLPPPVQYERSAASQEQKPELKTEGEGEAKGAPRGRRARELSFGSISAHEVDNPDAPLQESAAVDSLNMSTVTIGEQDEEVEGASAGADKPIPPFTIGVTPGESGPARIRSRTRTQSKGRTLVRGEGVTAIAKATSELPETPAGEAEVSVVAIAATKDASEVGEAGVKVIDLTDPGEAKWEFGTTKHPEEGAETDAPQHHVQSGVDTAVAQAGSSHPSATSAIRIPPQTEVPGPTQLPPIMTTTNGLASAHPSAYPHPYPPPSSTDPISPDDWKVKDYGYGFGRRGFAPGAGGTERREWQGEREYGRPRRGSQAGYERGPHERGGYSGRRGRGLSGGYGGRGGHSRAHSRGGGSYQSRQPPFAVQPHQAPPPAEINGYYMPPPMTTYYAPFDPYSAGFSPYPPLQNTSTMPPLPVPLTPLSFPLDWTRYHLLGQLEYYLSPQNMAQDLFLRKHMDSRGWILISLLASFKRVQNLTADLQVVKDVLTLSTLAEVRNEWVRMQQWEQFVLPDAPKSTVEPESGAEAEEAEDEEEEEVVFVLGKENDPVWTAEKQG</sequence>
<feature type="region of interest" description="Disordered" evidence="3">
    <location>
        <begin position="795"/>
        <end position="830"/>
    </location>
</feature>
<dbReference type="Proteomes" id="UP000218811">
    <property type="component" value="Unassembled WGS sequence"/>
</dbReference>
<feature type="compositionally biased region" description="Low complexity" evidence="3">
    <location>
        <begin position="308"/>
        <end position="322"/>
    </location>
</feature>
<feature type="region of interest" description="Disordered" evidence="3">
    <location>
        <begin position="845"/>
        <end position="930"/>
    </location>
</feature>
<feature type="compositionally biased region" description="Low complexity" evidence="3">
    <location>
        <begin position="1"/>
        <end position="16"/>
    </location>
</feature>
<gene>
    <name evidence="5" type="ORF">WOLCODRAFT_139352</name>
</gene>
<evidence type="ECO:0000256" key="2">
    <source>
        <dbReference type="PROSITE-ProRule" id="PRU00332"/>
    </source>
</evidence>
<evidence type="ECO:0000313" key="6">
    <source>
        <dbReference type="Proteomes" id="UP000218811"/>
    </source>
</evidence>
<feature type="compositionally biased region" description="Low complexity" evidence="3">
    <location>
        <begin position="384"/>
        <end position="394"/>
    </location>
</feature>
<dbReference type="InterPro" id="IPR006630">
    <property type="entry name" value="La_HTH"/>
</dbReference>
<dbReference type="Pfam" id="PF05383">
    <property type="entry name" value="La"/>
    <property type="match status" value="1"/>
</dbReference>
<dbReference type="GO" id="GO:0010494">
    <property type="term" value="C:cytoplasmic stress granule"/>
    <property type="evidence" value="ECO:0007669"/>
    <property type="project" value="TreeGrafter"/>
</dbReference>
<dbReference type="PANTHER" id="PTHR22792">
    <property type="entry name" value="LUPUS LA PROTEIN-RELATED"/>
    <property type="match status" value="1"/>
</dbReference>
<name>A0A2H3K468_WOLCO</name>
<dbReference type="CDD" id="cd07323">
    <property type="entry name" value="LAM"/>
    <property type="match status" value="1"/>
</dbReference>